<dbReference type="AlphaFoldDB" id="A0A6A3IRY0"/>
<evidence type="ECO:0000313" key="5">
    <source>
        <dbReference type="Proteomes" id="UP000434957"/>
    </source>
</evidence>
<dbReference type="Proteomes" id="UP000434957">
    <property type="component" value="Unassembled WGS sequence"/>
</dbReference>
<dbReference type="EMBL" id="QXFV01002220">
    <property type="protein sequence ID" value="KAE8990968.1"/>
    <property type="molecule type" value="Genomic_DNA"/>
</dbReference>
<dbReference type="OrthoDB" id="10311858at2759"/>
<evidence type="ECO:0000313" key="3">
    <source>
        <dbReference type="EMBL" id="KAE9301573.1"/>
    </source>
</evidence>
<dbReference type="Proteomes" id="UP000429607">
    <property type="component" value="Unassembled WGS sequence"/>
</dbReference>
<sequence length="53" mass="5902">MRTGLVVVYDCCGSDYEAKEVKMSNCSVVTFMLKERNRGGGEAVQHIIQAETF</sequence>
<gene>
    <name evidence="2" type="ORF">PR001_g21359</name>
    <name evidence="1" type="ORF">PR002_g22565</name>
    <name evidence="3" type="ORF">PR003_g22489</name>
</gene>
<dbReference type="EMBL" id="QXFT01002233">
    <property type="protein sequence ID" value="KAE9301573.1"/>
    <property type="molecule type" value="Genomic_DNA"/>
</dbReference>
<organism evidence="1 6">
    <name type="scientific">Phytophthora rubi</name>
    <dbReference type="NCBI Taxonomy" id="129364"/>
    <lineage>
        <taxon>Eukaryota</taxon>
        <taxon>Sar</taxon>
        <taxon>Stramenopiles</taxon>
        <taxon>Oomycota</taxon>
        <taxon>Peronosporomycetes</taxon>
        <taxon>Peronosporales</taxon>
        <taxon>Peronosporaceae</taxon>
        <taxon>Phytophthora</taxon>
    </lineage>
</organism>
<reference evidence="4 6" key="1">
    <citation type="submission" date="2018-09" db="EMBL/GenBank/DDBJ databases">
        <title>Genomic investigation of the strawberry pathogen Phytophthora fragariae indicates pathogenicity is determined by transcriptional variation in three key races.</title>
        <authorList>
            <person name="Adams T.M."/>
            <person name="Armitage A.D."/>
            <person name="Sobczyk M.K."/>
            <person name="Bates H.J."/>
            <person name="Dunwell J.M."/>
            <person name="Nellist C.F."/>
            <person name="Harrison R.J."/>
        </authorList>
    </citation>
    <scope>NUCLEOTIDE SEQUENCE [LARGE SCALE GENOMIC DNA]</scope>
    <source>
        <strain evidence="2 4">SCRP249</strain>
        <strain evidence="1 6">SCRP324</strain>
        <strain evidence="3 5">SCRP333</strain>
    </source>
</reference>
<proteinExistence type="predicted"/>
<evidence type="ECO:0000313" key="4">
    <source>
        <dbReference type="Proteomes" id="UP000429607"/>
    </source>
</evidence>
<comment type="caution">
    <text evidence="1">The sequence shown here is derived from an EMBL/GenBank/DDBJ whole genome shotgun (WGS) entry which is preliminary data.</text>
</comment>
<evidence type="ECO:0000313" key="1">
    <source>
        <dbReference type="EMBL" id="KAE8985696.1"/>
    </source>
</evidence>
<evidence type="ECO:0000313" key="6">
    <source>
        <dbReference type="Proteomes" id="UP000435112"/>
    </source>
</evidence>
<dbReference type="Proteomes" id="UP000435112">
    <property type="component" value="Unassembled WGS sequence"/>
</dbReference>
<accession>A0A6A3IRY0</accession>
<evidence type="ECO:0000313" key="2">
    <source>
        <dbReference type="EMBL" id="KAE8990968.1"/>
    </source>
</evidence>
<protein>
    <submittedName>
        <fullName evidence="1">Uncharacterized protein</fullName>
    </submittedName>
</protein>
<dbReference type="EMBL" id="QXFU01002439">
    <property type="protein sequence ID" value="KAE8985696.1"/>
    <property type="molecule type" value="Genomic_DNA"/>
</dbReference>
<keyword evidence="5" id="KW-1185">Reference proteome</keyword>
<name>A0A6A3IRY0_9STRA</name>